<evidence type="ECO:0000313" key="2">
    <source>
        <dbReference type="Proteomes" id="UP000005239"/>
    </source>
</evidence>
<gene>
    <name evidence="1" type="primary">WBGene00104933</name>
</gene>
<proteinExistence type="predicted"/>
<dbReference type="Proteomes" id="UP000005239">
    <property type="component" value="Unassembled WGS sequence"/>
</dbReference>
<protein>
    <submittedName>
        <fullName evidence="1">Uncharacterized protein</fullName>
    </submittedName>
</protein>
<evidence type="ECO:0000313" key="1">
    <source>
        <dbReference type="EnsemblMetazoa" id="PPA15379.1"/>
    </source>
</evidence>
<dbReference type="AlphaFoldDB" id="A0A2A6BBP7"/>
<accession>A0A8R1UA44</accession>
<reference evidence="1" key="2">
    <citation type="submission" date="2022-06" db="UniProtKB">
        <authorList>
            <consortium name="EnsemblMetazoa"/>
        </authorList>
    </citation>
    <scope>IDENTIFICATION</scope>
    <source>
        <strain evidence="1">PS312</strain>
    </source>
</reference>
<accession>A0A2A6BBP7</accession>
<name>A0A2A6BBP7_PRIPA</name>
<reference evidence="2" key="1">
    <citation type="journal article" date="2008" name="Nat. Genet.">
        <title>The Pristionchus pacificus genome provides a unique perspective on nematode lifestyle and parasitism.</title>
        <authorList>
            <person name="Dieterich C."/>
            <person name="Clifton S.W."/>
            <person name="Schuster L.N."/>
            <person name="Chinwalla A."/>
            <person name="Delehaunty K."/>
            <person name="Dinkelacker I."/>
            <person name="Fulton L."/>
            <person name="Fulton R."/>
            <person name="Godfrey J."/>
            <person name="Minx P."/>
            <person name="Mitreva M."/>
            <person name="Roeseler W."/>
            <person name="Tian H."/>
            <person name="Witte H."/>
            <person name="Yang S.P."/>
            <person name="Wilson R.K."/>
            <person name="Sommer R.J."/>
        </authorList>
    </citation>
    <scope>NUCLEOTIDE SEQUENCE [LARGE SCALE GENOMIC DNA]</scope>
    <source>
        <strain evidence="2">PS312</strain>
    </source>
</reference>
<organism evidence="1 2">
    <name type="scientific">Pristionchus pacificus</name>
    <name type="common">Parasitic nematode worm</name>
    <dbReference type="NCBI Taxonomy" id="54126"/>
    <lineage>
        <taxon>Eukaryota</taxon>
        <taxon>Metazoa</taxon>
        <taxon>Ecdysozoa</taxon>
        <taxon>Nematoda</taxon>
        <taxon>Chromadorea</taxon>
        <taxon>Rhabditida</taxon>
        <taxon>Rhabditina</taxon>
        <taxon>Diplogasteromorpha</taxon>
        <taxon>Diplogasteroidea</taxon>
        <taxon>Neodiplogasteridae</taxon>
        <taxon>Pristionchus</taxon>
    </lineage>
</organism>
<keyword evidence="2" id="KW-1185">Reference proteome</keyword>
<dbReference type="EnsemblMetazoa" id="PPA15379.1">
    <property type="protein sequence ID" value="PPA15379.1"/>
    <property type="gene ID" value="WBGene00104933"/>
</dbReference>
<sequence length="748" mass="89632">MASKVFRLLLKVSHDDTAFVLPTAQILPIICYSLDADEKMEQEWEQIKRVWANQIEDTPQMELEEDEKWYIIDGANPSELEEKQPIRRIRINEVANVIFIDDYAMVGPIRRPDYEPLVEGDAIKTKSIMKTKLFCSEEKSIPPSITDGMHLVTFNIGNRHHSYESTVDPESNHISFKDDHDLSQVWTSLRTMASKIENREVEFTEEMEYGILKTSQLFDEIWKELKMRKNARQATFDRRQEKKRRESLMKIYREMFPTMAEDELQIFIALNCFISRIFVMSRRICFNAVMREEFADDQPDHEPSTLQLPIIVTSIMKRSPSSISDSKPSKKQTISYNIGNRYHAFTSQLVSKFTHCGYEDEDDLEETWRRSKEVIESQSFQKWKNENGDTKKPWIVVREWLILDQIRENYWTKMEAQYNRSQELKRQKRRAAAFNELRKHLEMEGHSKRESDDVELDEYEENEEIELTYSKLSYKQYEMKALFTTYYIFDNEKELKKEWMKTKNKVERMMNDSSNVMKFGNTEYLLPKNEEDEELENEWNLIDQMRRMYQNEMEERQNTILDRRLRISGMCEVRFVDDKPKYEPSEDPATMPKGILKFTTSKRPNSSFMEDQILNDFHSLGTRNHMISFNVGSNHHAFESDLPTHYSFEDFDDLKLKRERKMHIWKYEMEQKNVRAVRNERKEELYWTEDDFKLENEIWILEDIINTYAERTRTMISTHRRKKMNAKRKLSIFEIGAANLRDFLNVFI</sequence>